<keyword evidence="3" id="KW-1185">Reference proteome</keyword>
<dbReference type="AlphaFoldDB" id="A0A135ZZM7"/>
<dbReference type="EMBL" id="LSNE01000006">
    <property type="protein sequence ID" value="KXI28424.1"/>
    <property type="molecule type" value="Genomic_DNA"/>
</dbReference>
<gene>
    <name evidence="2" type="ORF">AX660_15085</name>
</gene>
<dbReference type="Proteomes" id="UP000070299">
    <property type="component" value="Unassembled WGS sequence"/>
</dbReference>
<evidence type="ECO:0000313" key="3">
    <source>
        <dbReference type="Proteomes" id="UP000070299"/>
    </source>
</evidence>
<keyword evidence="1" id="KW-1133">Transmembrane helix</keyword>
<dbReference type="STRING" id="1799789.AX660_15085"/>
<feature type="transmembrane region" description="Helical" evidence="1">
    <location>
        <begin position="120"/>
        <end position="142"/>
    </location>
</feature>
<sequence>MIKYLLRGLFSLVVTPVICVALYTGWYIGMPPAASLFWPAVQGEIIAYSSTPLIDDSANVWTYPMVQVLGVSEPVRLITSQQDDAKLIESLWPIGRSEYFKVSTKLQEAFWGDDPAGGDYLVPFGLSLLAIGLLVMINAWLAPFIFGAIGSIKVAYMLVGLGMLTLPTLVTYAFWILDSPPATSIFWPHETVTVKGFDADIPLDADDKTYVQPSVTLIRDNGDSVKLAGVFSMTLAEINDLSQEFPIGEKVQVKRGPDEQIYQASLLNYWATFMATLFLPLFLFSGLVTFWRGLTAPWRATDSDS</sequence>
<evidence type="ECO:0000313" key="2">
    <source>
        <dbReference type="EMBL" id="KXI28424.1"/>
    </source>
</evidence>
<dbReference type="RefSeq" id="WP_068377220.1">
    <property type="nucleotide sequence ID" value="NZ_LSNE01000006.1"/>
</dbReference>
<feature type="transmembrane region" description="Helical" evidence="1">
    <location>
        <begin position="154"/>
        <end position="177"/>
    </location>
</feature>
<name>A0A135ZZM7_9ALTE</name>
<keyword evidence="1" id="KW-0812">Transmembrane</keyword>
<reference evidence="3" key="1">
    <citation type="submission" date="2016-02" db="EMBL/GenBank/DDBJ databases">
        <authorList>
            <person name="Schultz-Johansen M."/>
            <person name="Glaring M.A."/>
            <person name="Bech P.K."/>
            <person name="Stougaard P."/>
        </authorList>
    </citation>
    <scope>NUCLEOTIDE SEQUENCE [LARGE SCALE GENOMIC DNA]</scope>
    <source>
        <strain evidence="3">S66</strain>
    </source>
</reference>
<feature type="transmembrane region" description="Helical" evidence="1">
    <location>
        <begin position="269"/>
        <end position="291"/>
    </location>
</feature>
<protein>
    <submittedName>
        <fullName evidence="2">Uncharacterized protein</fullName>
    </submittedName>
</protein>
<accession>A0A135ZZM7</accession>
<feature type="transmembrane region" description="Helical" evidence="1">
    <location>
        <begin position="9"/>
        <end position="29"/>
    </location>
</feature>
<comment type="caution">
    <text evidence="2">The sequence shown here is derived from an EMBL/GenBank/DDBJ whole genome shotgun (WGS) entry which is preliminary data.</text>
</comment>
<organism evidence="2 3">
    <name type="scientific">Paraglaciecola hydrolytica</name>
    <dbReference type="NCBI Taxonomy" id="1799789"/>
    <lineage>
        <taxon>Bacteria</taxon>
        <taxon>Pseudomonadati</taxon>
        <taxon>Pseudomonadota</taxon>
        <taxon>Gammaproteobacteria</taxon>
        <taxon>Alteromonadales</taxon>
        <taxon>Alteromonadaceae</taxon>
        <taxon>Paraglaciecola</taxon>
    </lineage>
</organism>
<keyword evidence="1" id="KW-0472">Membrane</keyword>
<proteinExistence type="predicted"/>
<evidence type="ECO:0000256" key="1">
    <source>
        <dbReference type="SAM" id="Phobius"/>
    </source>
</evidence>